<dbReference type="Gene3D" id="1.10.10.10">
    <property type="entry name" value="Winged helix-like DNA-binding domain superfamily/Winged helix DNA-binding domain"/>
    <property type="match status" value="1"/>
</dbReference>
<evidence type="ECO:0000256" key="4">
    <source>
        <dbReference type="ARBA" id="ARBA00023125"/>
    </source>
</evidence>
<comment type="similarity">
    <text evidence="1">Belongs to the sigma-70 factor family. ECF subfamily.</text>
</comment>
<dbReference type="SUPFAM" id="SSF54593">
    <property type="entry name" value="Glyoxalase/Bleomycin resistance protein/Dihydroxybiphenyl dioxygenase"/>
    <property type="match status" value="1"/>
</dbReference>
<evidence type="ECO:0000256" key="5">
    <source>
        <dbReference type="ARBA" id="ARBA00023163"/>
    </source>
</evidence>
<keyword evidence="3" id="KW-0731">Sigma factor</keyword>
<dbReference type="SUPFAM" id="SSF88659">
    <property type="entry name" value="Sigma3 and sigma4 domains of RNA polymerase sigma factors"/>
    <property type="match status" value="1"/>
</dbReference>
<dbReference type="PANTHER" id="PTHR43133">
    <property type="entry name" value="RNA POLYMERASE ECF-TYPE SIGMA FACTO"/>
    <property type="match status" value="1"/>
</dbReference>
<keyword evidence="8" id="KW-1185">Reference proteome</keyword>
<dbReference type="Pfam" id="PF00903">
    <property type="entry name" value="Glyoxalase"/>
    <property type="match status" value="1"/>
</dbReference>
<reference evidence="8" key="1">
    <citation type="journal article" date="2019" name="Int. J. Syst. Evol. Microbiol.">
        <title>The Global Catalogue of Microorganisms (GCM) 10K type strain sequencing project: providing services to taxonomists for standard genome sequencing and annotation.</title>
        <authorList>
            <consortium name="The Broad Institute Genomics Platform"/>
            <consortium name="The Broad Institute Genome Sequencing Center for Infectious Disease"/>
            <person name="Wu L."/>
            <person name="Ma J."/>
        </authorList>
    </citation>
    <scope>NUCLEOTIDE SEQUENCE [LARGE SCALE GENOMIC DNA]</scope>
    <source>
        <strain evidence="8">CGMCC 1.13574</strain>
    </source>
</reference>
<accession>A0ABW5A120</accession>
<keyword evidence="4" id="KW-0238">DNA-binding</keyword>
<dbReference type="PANTHER" id="PTHR43133:SF8">
    <property type="entry name" value="RNA POLYMERASE SIGMA FACTOR HI_1459-RELATED"/>
    <property type="match status" value="1"/>
</dbReference>
<dbReference type="PROSITE" id="PS51819">
    <property type="entry name" value="VOC"/>
    <property type="match status" value="1"/>
</dbReference>
<dbReference type="InterPro" id="IPR013325">
    <property type="entry name" value="RNA_pol_sigma_r2"/>
</dbReference>
<feature type="domain" description="VOC" evidence="6">
    <location>
        <begin position="202"/>
        <end position="317"/>
    </location>
</feature>
<dbReference type="InterPro" id="IPR007627">
    <property type="entry name" value="RNA_pol_sigma70_r2"/>
</dbReference>
<evidence type="ECO:0000313" key="8">
    <source>
        <dbReference type="Proteomes" id="UP001597343"/>
    </source>
</evidence>
<dbReference type="SUPFAM" id="SSF88946">
    <property type="entry name" value="Sigma2 domain of RNA polymerase sigma factors"/>
    <property type="match status" value="1"/>
</dbReference>
<dbReference type="InterPro" id="IPR036388">
    <property type="entry name" value="WH-like_DNA-bd_sf"/>
</dbReference>
<evidence type="ECO:0000256" key="1">
    <source>
        <dbReference type="ARBA" id="ARBA00010641"/>
    </source>
</evidence>
<dbReference type="RefSeq" id="WP_386048621.1">
    <property type="nucleotide sequence ID" value="NZ_JBHUIO010000011.1"/>
</dbReference>
<dbReference type="InterPro" id="IPR013249">
    <property type="entry name" value="RNA_pol_sigma70_r4_t2"/>
</dbReference>
<name>A0ABW5A120_9BACL</name>
<dbReference type="EMBL" id="JBHUIO010000011">
    <property type="protein sequence ID" value="MFD2171640.1"/>
    <property type="molecule type" value="Genomic_DNA"/>
</dbReference>
<dbReference type="Gene3D" id="3.10.180.10">
    <property type="entry name" value="2,3-Dihydroxybiphenyl 1,2-Dioxygenase, domain 1"/>
    <property type="match status" value="1"/>
</dbReference>
<dbReference type="InterPro" id="IPR013324">
    <property type="entry name" value="RNA_pol_sigma_r3/r4-like"/>
</dbReference>
<keyword evidence="5" id="KW-0804">Transcription</keyword>
<dbReference type="InterPro" id="IPR014284">
    <property type="entry name" value="RNA_pol_sigma-70_dom"/>
</dbReference>
<evidence type="ECO:0000259" key="6">
    <source>
        <dbReference type="PROSITE" id="PS51819"/>
    </source>
</evidence>
<dbReference type="InterPro" id="IPR029068">
    <property type="entry name" value="Glyas_Bleomycin-R_OHBP_Dase"/>
</dbReference>
<dbReference type="Proteomes" id="UP001597343">
    <property type="component" value="Unassembled WGS sequence"/>
</dbReference>
<organism evidence="7 8">
    <name type="scientific">Tumebacillus lipolyticus</name>
    <dbReference type="NCBI Taxonomy" id="1280370"/>
    <lineage>
        <taxon>Bacteria</taxon>
        <taxon>Bacillati</taxon>
        <taxon>Bacillota</taxon>
        <taxon>Bacilli</taxon>
        <taxon>Bacillales</taxon>
        <taxon>Alicyclobacillaceae</taxon>
        <taxon>Tumebacillus</taxon>
    </lineage>
</organism>
<evidence type="ECO:0000256" key="3">
    <source>
        <dbReference type="ARBA" id="ARBA00023082"/>
    </source>
</evidence>
<dbReference type="NCBIfam" id="TIGR02937">
    <property type="entry name" value="sigma70-ECF"/>
    <property type="match status" value="1"/>
</dbReference>
<dbReference type="InterPro" id="IPR039425">
    <property type="entry name" value="RNA_pol_sigma-70-like"/>
</dbReference>
<dbReference type="InterPro" id="IPR037523">
    <property type="entry name" value="VOC_core"/>
</dbReference>
<dbReference type="PROSITE" id="PS00622">
    <property type="entry name" value="HTH_LUXR_1"/>
    <property type="match status" value="1"/>
</dbReference>
<evidence type="ECO:0000313" key="7">
    <source>
        <dbReference type="EMBL" id="MFD2171640.1"/>
    </source>
</evidence>
<dbReference type="InterPro" id="IPR004360">
    <property type="entry name" value="Glyas_Fos-R_dOase_dom"/>
</dbReference>
<gene>
    <name evidence="7" type="ORF">ACFSOY_16885</name>
</gene>
<proteinExistence type="inferred from homology"/>
<keyword evidence="2" id="KW-0805">Transcription regulation</keyword>
<dbReference type="CDD" id="cd06587">
    <property type="entry name" value="VOC"/>
    <property type="match status" value="1"/>
</dbReference>
<dbReference type="Pfam" id="PF04542">
    <property type="entry name" value="Sigma70_r2"/>
    <property type="match status" value="1"/>
</dbReference>
<comment type="caution">
    <text evidence="7">The sequence shown here is derived from an EMBL/GenBank/DDBJ whole genome shotgun (WGS) entry which is preliminary data.</text>
</comment>
<dbReference type="InterPro" id="IPR000792">
    <property type="entry name" value="Tscrpt_reg_LuxR_C"/>
</dbReference>
<sequence>MNDPADQQLVHQSVQGDQEAFGRLVKKYSNAVYSVAIGLLNDLHLAEDIAQEAFVKAWFKLDRLREPEKFCFWVMAIARRLCIDRLRKDQPALHALTDLETIADPISLDDQIERADSRAAIQKALHTLDAKHRTAVVMYYFGGYHAREIATLLSVPLTTVESRLRRAKQKLKKELFTLVQEYVHSNRLEDAFEKKVQARIHSLFHMQIPVRQLDESIEWYKTHLGFGLKEHYGKCAFLSLSTGPLLMLWQTADQTTANFTVDGNTMPVLLYATDDVHALHDHLKALGTQITHYQDDGFGWVLKFFDPNGNMWGVIQENG</sequence>
<dbReference type="Gene3D" id="1.10.1740.10">
    <property type="match status" value="1"/>
</dbReference>
<dbReference type="CDD" id="cd06171">
    <property type="entry name" value="Sigma70_r4"/>
    <property type="match status" value="1"/>
</dbReference>
<protein>
    <submittedName>
        <fullName evidence="7">Sigma-70 family RNA polymerase sigma factor</fullName>
    </submittedName>
</protein>
<evidence type="ECO:0000256" key="2">
    <source>
        <dbReference type="ARBA" id="ARBA00023015"/>
    </source>
</evidence>
<dbReference type="Pfam" id="PF08281">
    <property type="entry name" value="Sigma70_r4_2"/>
    <property type="match status" value="1"/>
</dbReference>